<keyword evidence="4" id="KW-0145">Chemotaxis</keyword>
<dbReference type="GO" id="GO:0005524">
    <property type="term" value="F:ATP binding"/>
    <property type="evidence" value="ECO:0007669"/>
    <property type="project" value="UniProtKB-KW"/>
</dbReference>
<dbReference type="PANTHER" id="PTHR43395">
    <property type="entry name" value="SENSOR HISTIDINE KINASE CHEA"/>
    <property type="match status" value="1"/>
</dbReference>
<dbReference type="Pfam" id="PF02518">
    <property type="entry name" value="HATPase_c"/>
    <property type="match status" value="1"/>
</dbReference>
<organism evidence="13 14">
    <name type="scientific">Fervidicola ferrireducens</name>
    <dbReference type="NCBI Taxonomy" id="520764"/>
    <lineage>
        <taxon>Bacteria</taxon>
        <taxon>Bacillati</taxon>
        <taxon>Bacillota</taxon>
        <taxon>Clostridia</taxon>
        <taxon>Thermosediminibacterales</taxon>
        <taxon>Thermosediminibacteraceae</taxon>
        <taxon>Fervidicola</taxon>
    </lineage>
</organism>
<dbReference type="SUPFAM" id="SSF50341">
    <property type="entry name" value="CheW-like"/>
    <property type="match status" value="1"/>
</dbReference>
<keyword evidence="5" id="KW-0597">Phosphoprotein</keyword>
<dbReference type="EMBL" id="LOED01000012">
    <property type="protein sequence ID" value="KXG77329.1"/>
    <property type="molecule type" value="Genomic_DNA"/>
</dbReference>
<keyword evidence="8" id="KW-0067">ATP-binding</keyword>
<feature type="domain" description="Histidine kinase" evidence="11">
    <location>
        <begin position="436"/>
        <end position="652"/>
    </location>
</feature>
<dbReference type="Proteomes" id="UP000070427">
    <property type="component" value="Unassembled WGS sequence"/>
</dbReference>
<dbReference type="RefSeq" id="WP_066353181.1">
    <property type="nucleotide sequence ID" value="NZ_LOED01000012.1"/>
</dbReference>
<dbReference type="SMART" id="SM00260">
    <property type="entry name" value="CheW"/>
    <property type="match status" value="1"/>
</dbReference>
<dbReference type="Gene3D" id="3.30.565.10">
    <property type="entry name" value="Histidine kinase-like ATPase, C-terminal domain"/>
    <property type="match status" value="1"/>
</dbReference>
<dbReference type="PRINTS" id="PR00344">
    <property type="entry name" value="BCTRLSENSOR"/>
</dbReference>
<keyword evidence="6 13" id="KW-0808">Transferase</keyword>
<dbReference type="InterPro" id="IPR004105">
    <property type="entry name" value="CheA-like_dim"/>
</dbReference>
<evidence type="ECO:0000259" key="11">
    <source>
        <dbReference type="PROSITE" id="PS50109"/>
    </source>
</evidence>
<dbReference type="Pfam" id="PF02895">
    <property type="entry name" value="H-kinase_dim"/>
    <property type="match status" value="1"/>
</dbReference>
<keyword evidence="7" id="KW-0418">Kinase</keyword>
<proteinExistence type="predicted"/>
<sequence length="786" mass="87800">MISGEKSFVKAAKELLGNIGFLVLALENADEKDKAAEQILGRLDNLLELCRSYDLEEIGSVVEGLIKLTKEVALREKTIDADLSDFMLDAFERLMSLVESAEKEGLETLKKPGLKEIEDKVYDFLNKMDKLLYMPVIHTDDMLHTISAERKKFLRELLHKGGDVYEVSLQTAGPGAMEIDVIDIFCKLREIGEVAHIAADPRTLPSLQDFDPSNPFISLNFIVVTDKSAQEIEEAIWETAGSESNIRVLVSPVFPDAVMELLESENGPASISAGGDKVNEVLDLIIFQQEMFYQTAETPEERRARGDMVINVLQKVAEYMGWIAKGESLIEALKANSTIWPERFSMLIGRIIEGEEKPFKKEQVNFTKPPVIEKKGEKISAKTRDGENNSSEGEITKTLKVEQAKVDELMNLVGELIVVNNGLSYMIRKVEMKYGLSEITRELKERQVLLNRIGKDLQDLVMSLRLLPVRYIFDRFPRMVREISRKLNKKVRLVTEGEETQIDKNIVTALYDPMLHIIRNAIDHGIEEPKERLKAGKPEEGTLILRAQRIGDKVVVEVKDDGRGIDPDVIRAKAVEKGFISAEEAAGMKDDEALELLFIPGFSTSEGVTELSGRGVGMDVIRDTVRKLGGNVRVVSRVGIGTSVFMELPVTMVTSKVLLVTVQGQRYALPLESVREMVKIKALDVRRMKGREVVVLRQEVMPLLRLREFMGLQSDKDKGYENEEYPLVVLNSGMAVVVDEFIGEQEIIIRPLAEELSSATCFLGAAILGDGNIVLVLNPEELAGGV</sequence>
<reference evidence="13 14" key="1">
    <citation type="submission" date="2015-12" db="EMBL/GenBank/DDBJ databases">
        <title>Draft genome sequnece of Fervidicola ferrireducens strain Y170.</title>
        <authorList>
            <person name="Patel B.K."/>
        </authorList>
    </citation>
    <scope>NUCLEOTIDE SEQUENCE [LARGE SCALE GENOMIC DNA]</scope>
    <source>
        <strain evidence="13 14">Y170</strain>
    </source>
</reference>
<dbReference type="SMART" id="SM01231">
    <property type="entry name" value="H-kinase_dim"/>
    <property type="match status" value="1"/>
</dbReference>
<comment type="function">
    <text evidence="10">Involved in the transmission of sensory signals from the chemoreceptors to the flagellar motors. CheA is autophosphorylated; it can transfer its phosphate group to either CheB or CheY.</text>
</comment>
<dbReference type="EC" id="2.7.13.3" evidence="2"/>
<feature type="domain" description="CheW-like" evidence="12">
    <location>
        <begin position="654"/>
        <end position="786"/>
    </location>
</feature>
<dbReference type="InterPro" id="IPR036097">
    <property type="entry name" value="HisK_dim/P_sf"/>
</dbReference>
<keyword evidence="8" id="KW-0547">Nucleotide-binding</keyword>
<dbReference type="SMART" id="SM00387">
    <property type="entry name" value="HATPase_c"/>
    <property type="match status" value="1"/>
</dbReference>
<evidence type="ECO:0000256" key="10">
    <source>
        <dbReference type="ARBA" id="ARBA00035100"/>
    </source>
</evidence>
<evidence type="ECO:0000256" key="7">
    <source>
        <dbReference type="ARBA" id="ARBA00022777"/>
    </source>
</evidence>
<dbReference type="PATRIC" id="fig|520764.3.peg.1267"/>
<dbReference type="InterPro" id="IPR004358">
    <property type="entry name" value="Sig_transdc_His_kin-like_C"/>
</dbReference>
<evidence type="ECO:0000256" key="4">
    <source>
        <dbReference type="ARBA" id="ARBA00022500"/>
    </source>
</evidence>
<dbReference type="Gene3D" id="2.30.30.40">
    <property type="entry name" value="SH3 Domains"/>
    <property type="match status" value="1"/>
</dbReference>
<evidence type="ECO:0000256" key="2">
    <source>
        <dbReference type="ARBA" id="ARBA00012438"/>
    </source>
</evidence>
<dbReference type="InterPro" id="IPR003594">
    <property type="entry name" value="HATPase_dom"/>
</dbReference>
<dbReference type="STRING" id="520764.AN618_12260"/>
<dbReference type="InterPro" id="IPR036890">
    <property type="entry name" value="HATPase_C_sf"/>
</dbReference>
<dbReference type="InParanoid" id="A0A140L9V4"/>
<keyword evidence="14" id="KW-1185">Reference proteome</keyword>
<name>A0A140L9V4_9FIRM</name>
<evidence type="ECO:0000256" key="9">
    <source>
        <dbReference type="ARBA" id="ARBA00023012"/>
    </source>
</evidence>
<dbReference type="InterPro" id="IPR036061">
    <property type="entry name" value="CheW-like_dom_sf"/>
</dbReference>
<dbReference type="CDD" id="cd16916">
    <property type="entry name" value="HATPase_CheA-like"/>
    <property type="match status" value="1"/>
</dbReference>
<dbReference type="InterPro" id="IPR037006">
    <property type="entry name" value="CheA-like_homodim_sf"/>
</dbReference>
<dbReference type="GO" id="GO:0005737">
    <property type="term" value="C:cytoplasm"/>
    <property type="evidence" value="ECO:0007669"/>
    <property type="project" value="InterPro"/>
</dbReference>
<protein>
    <recommendedName>
        <fullName evidence="3">Chemotaxis protein CheA</fullName>
        <ecNumber evidence="2">2.7.13.3</ecNumber>
    </recommendedName>
</protein>
<evidence type="ECO:0000256" key="6">
    <source>
        <dbReference type="ARBA" id="ARBA00022679"/>
    </source>
</evidence>
<keyword evidence="9" id="KW-0902">Two-component regulatory system</keyword>
<dbReference type="PANTHER" id="PTHR43395:SF10">
    <property type="entry name" value="CHEMOTAXIS PROTEIN CHEA"/>
    <property type="match status" value="1"/>
</dbReference>
<dbReference type="FunFam" id="3.30.565.10:FF:000016">
    <property type="entry name" value="Chemotaxis protein CheA, putative"/>
    <property type="match status" value="1"/>
</dbReference>
<dbReference type="Pfam" id="PF01584">
    <property type="entry name" value="CheW"/>
    <property type="match status" value="1"/>
</dbReference>
<dbReference type="AlphaFoldDB" id="A0A140L9V4"/>
<evidence type="ECO:0000313" key="13">
    <source>
        <dbReference type="EMBL" id="KXG77329.1"/>
    </source>
</evidence>
<dbReference type="InterPro" id="IPR005467">
    <property type="entry name" value="His_kinase_dom"/>
</dbReference>
<evidence type="ECO:0000256" key="5">
    <source>
        <dbReference type="ARBA" id="ARBA00022553"/>
    </source>
</evidence>
<gene>
    <name evidence="13" type="primary">cheA_2</name>
    <name evidence="13" type="ORF">AN618_12260</name>
</gene>
<dbReference type="SUPFAM" id="SSF55874">
    <property type="entry name" value="ATPase domain of HSP90 chaperone/DNA topoisomerase II/histidine kinase"/>
    <property type="match status" value="1"/>
</dbReference>
<accession>A0A140L9V4</accession>
<dbReference type="Gene3D" id="1.10.287.560">
    <property type="entry name" value="Histidine kinase CheA-like, homodimeric domain"/>
    <property type="match status" value="1"/>
</dbReference>
<evidence type="ECO:0000256" key="8">
    <source>
        <dbReference type="ARBA" id="ARBA00022840"/>
    </source>
</evidence>
<dbReference type="SUPFAM" id="SSF47384">
    <property type="entry name" value="Homodimeric domain of signal transducing histidine kinase"/>
    <property type="match status" value="1"/>
</dbReference>
<evidence type="ECO:0000256" key="1">
    <source>
        <dbReference type="ARBA" id="ARBA00000085"/>
    </source>
</evidence>
<dbReference type="InterPro" id="IPR051315">
    <property type="entry name" value="Bact_Chemotaxis_CheA"/>
</dbReference>
<dbReference type="PROSITE" id="PS50109">
    <property type="entry name" value="HIS_KIN"/>
    <property type="match status" value="1"/>
</dbReference>
<dbReference type="OrthoDB" id="9803176at2"/>
<comment type="caution">
    <text evidence="13">The sequence shown here is derived from an EMBL/GenBank/DDBJ whole genome shotgun (WGS) entry which is preliminary data.</text>
</comment>
<dbReference type="InterPro" id="IPR002545">
    <property type="entry name" value="CheW-lke_dom"/>
</dbReference>
<comment type="catalytic activity">
    <reaction evidence="1">
        <text>ATP + protein L-histidine = ADP + protein N-phospho-L-histidine.</text>
        <dbReference type="EC" id="2.7.13.3"/>
    </reaction>
</comment>
<evidence type="ECO:0000256" key="3">
    <source>
        <dbReference type="ARBA" id="ARBA00021495"/>
    </source>
</evidence>
<dbReference type="GO" id="GO:0006935">
    <property type="term" value="P:chemotaxis"/>
    <property type="evidence" value="ECO:0007669"/>
    <property type="project" value="UniProtKB-KW"/>
</dbReference>
<evidence type="ECO:0000259" key="12">
    <source>
        <dbReference type="PROSITE" id="PS50851"/>
    </source>
</evidence>
<dbReference type="GO" id="GO:0000155">
    <property type="term" value="F:phosphorelay sensor kinase activity"/>
    <property type="evidence" value="ECO:0007669"/>
    <property type="project" value="InterPro"/>
</dbReference>
<dbReference type="PROSITE" id="PS50851">
    <property type="entry name" value="CHEW"/>
    <property type="match status" value="1"/>
</dbReference>
<evidence type="ECO:0000313" key="14">
    <source>
        <dbReference type="Proteomes" id="UP000070427"/>
    </source>
</evidence>